<evidence type="ECO:0000256" key="3">
    <source>
        <dbReference type="ARBA" id="ARBA00022692"/>
    </source>
</evidence>
<evidence type="ECO:0000256" key="6">
    <source>
        <dbReference type="SAM" id="Phobius"/>
    </source>
</evidence>
<keyword evidence="8" id="KW-1185">Reference proteome</keyword>
<evidence type="ECO:0000256" key="1">
    <source>
        <dbReference type="ARBA" id="ARBA00004141"/>
    </source>
</evidence>
<evidence type="ECO:0000256" key="5">
    <source>
        <dbReference type="ARBA" id="ARBA00023136"/>
    </source>
</evidence>
<dbReference type="GO" id="GO:0016020">
    <property type="term" value="C:membrane"/>
    <property type="evidence" value="ECO:0007669"/>
    <property type="project" value="UniProtKB-SubCell"/>
</dbReference>
<protein>
    <submittedName>
        <fullName evidence="7">Uncharacterized protein</fullName>
    </submittedName>
</protein>
<evidence type="ECO:0000313" key="8">
    <source>
        <dbReference type="Proteomes" id="UP001605036"/>
    </source>
</evidence>
<evidence type="ECO:0000313" key="7">
    <source>
        <dbReference type="EMBL" id="KAL2622565.1"/>
    </source>
</evidence>
<dbReference type="PANTHER" id="PTHR11654">
    <property type="entry name" value="OLIGOPEPTIDE TRANSPORTER-RELATED"/>
    <property type="match status" value="1"/>
</dbReference>
<keyword evidence="5 6" id="KW-0472">Membrane</keyword>
<dbReference type="Pfam" id="PF00854">
    <property type="entry name" value="PTR2"/>
    <property type="match status" value="1"/>
</dbReference>
<name>A0ABD1Y7K9_9MARC</name>
<keyword evidence="3 6" id="KW-0812">Transmembrane</keyword>
<dbReference type="InterPro" id="IPR036259">
    <property type="entry name" value="MFS_trans_sf"/>
</dbReference>
<dbReference type="InterPro" id="IPR000109">
    <property type="entry name" value="POT_fam"/>
</dbReference>
<sequence>MTRYDLHEKRVANEPSPWRLCPVSQVEELKSIIRLVPLWETGLMTGLSMAQASTYMIQQARTMNRSIGGFDIPPASIRKIGIGYGLHLVAMAISIPVEHERRVTAGKHGFIDKPHEVLPFSAFTLVPQEMIDGIAGFFALTGHMKFYYHMVPEHVTSTASALGQTSLALGTLLASALLNALQSVTESPGHPGWLDDNLNKAHRDYFYSVILFLQLINFTVYVCFVSKWYRKQLIGN</sequence>
<reference evidence="7 8" key="1">
    <citation type="submission" date="2024-09" db="EMBL/GenBank/DDBJ databases">
        <title>Chromosome-scale assembly of Riccia fluitans.</title>
        <authorList>
            <person name="Paukszto L."/>
            <person name="Sawicki J."/>
            <person name="Karawczyk K."/>
            <person name="Piernik-Szablinska J."/>
            <person name="Szczecinska M."/>
            <person name="Mazdziarz M."/>
        </authorList>
    </citation>
    <scope>NUCLEOTIDE SEQUENCE [LARGE SCALE GENOMIC DNA]</scope>
    <source>
        <strain evidence="7">Rf_01</strain>
        <tissue evidence="7">Aerial parts of the thallus</tissue>
    </source>
</reference>
<comment type="caution">
    <text evidence="7">The sequence shown here is derived from an EMBL/GenBank/DDBJ whole genome shotgun (WGS) entry which is preliminary data.</text>
</comment>
<proteinExistence type="inferred from homology"/>
<dbReference type="Proteomes" id="UP001605036">
    <property type="component" value="Unassembled WGS sequence"/>
</dbReference>
<comment type="similarity">
    <text evidence="2">Belongs to the major facilitator superfamily. Proton-dependent oligopeptide transporter (POT/PTR) (TC 2.A.17) family.</text>
</comment>
<keyword evidence="4 6" id="KW-1133">Transmembrane helix</keyword>
<organism evidence="7 8">
    <name type="scientific">Riccia fluitans</name>
    <dbReference type="NCBI Taxonomy" id="41844"/>
    <lineage>
        <taxon>Eukaryota</taxon>
        <taxon>Viridiplantae</taxon>
        <taxon>Streptophyta</taxon>
        <taxon>Embryophyta</taxon>
        <taxon>Marchantiophyta</taxon>
        <taxon>Marchantiopsida</taxon>
        <taxon>Marchantiidae</taxon>
        <taxon>Marchantiales</taxon>
        <taxon>Ricciaceae</taxon>
        <taxon>Riccia</taxon>
    </lineage>
</organism>
<evidence type="ECO:0000256" key="2">
    <source>
        <dbReference type="ARBA" id="ARBA00005982"/>
    </source>
</evidence>
<dbReference type="Gene3D" id="1.20.1250.20">
    <property type="entry name" value="MFS general substrate transporter like domains"/>
    <property type="match status" value="1"/>
</dbReference>
<feature type="transmembrane region" description="Helical" evidence="6">
    <location>
        <begin position="167"/>
        <end position="185"/>
    </location>
</feature>
<dbReference type="AlphaFoldDB" id="A0ABD1Y7K9"/>
<dbReference type="EMBL" id="JBHFFA010000006">
    <property type="protein sequence ID" value="KAL2622565.1"/>
    <property type="molecule type" value="Genomic_DNA"/>
</dbReference>
<gene>
    <name evidence="7" type="ORF">R1flu_002770</name>
</gene>
<accession>A0ABD1Y7K9</accession>
<comment type="subcellular location">
    <subcellularLocation>
        <location evidence="1">Membrane</location>
        <topology evidence="1">Multi-pass membrane protein</topology>
    </subcellularLocation>
</comment>
<evidence type="ECO:0000256" key="4">
    <source>
        <dbReference type="ARBA" id="ARBA00022989"/>
    </source>
</evidence>
<feature type="transmembrane region" description="Helical" evidence="6">
    <location>
        <begin position="205"/>
        <end position="224"/>
    </location>
</feature>